<dbReference type="Pfam" id="PF00296">
    <property type="entry name" value="Bac_luciferase"/>
    <property type="match status" value="1"/>
</dbReference>
<dbReference type="PANTHER" id="PTHR43244">
    <property type="match status" value="1"/>
</dbReference>
<dbReference type="Gene3D" id="3.20.20.30">
    <property type="entry name" value="Luciferase-like domain"/>
    <property type="match status" value="1"/>
</dbReference>
<feature type="domain" description="Luciferase-like" evidence="2">
    <location>
        <begin position="2"/>
        <end position="131"/>
    </location>
</feature>
<dbReference type="EMBL" id="DRXG01000080">
    <property type="protein sequence ID" value="HHN52397.1"/>
    <property type="molecule type" value="Genomic_DNA"/>
</dbReference>
<dbReference type="PANTHER" id="PTHR43244:SF1">
    <property type="entry name" value="5,10-METHYLENETETRAHYDROMETHANOPTERIN REDUCTASE"/>
    <property type="match status" value="1"/>
</dbReference>
<evidence type="ECO:0000259" key="2">
    <source>
        <dbReference type="Pfam" id="PF00296"/>
    </source>
</evidence>
<comment type="caution">
    <text evidence="3">The sequence shown here is derived from an EMBL/GenBank/DDBJ whole genome shotgun (WGS) entry which is preliminary data.</text>
</comment>
<accession>A0A7J3WCB9</accession>
<dbReference type="InterPro" id="IPR050564">
    <property type="entry name" value="F420-G6PD/mer"/>
</dbReference>
<dbReference type="SUPFAM" id="SSF51679">
    <property type="entry name" value="Bacterial luciferase-like"/>
    <property type="match status" value="1"/>
</dbReference>
<protein>
    <submittedName>
        <fullName evidence="3">LLM class flavin-dependent oxidoreductase</fullName>
    </submittedName>
</protein>
<evidence type="ECO:0000313" key="3">
    <source>
        <dbReference type="EMBL" id="HHN52397.1"/>
    </source>
</evidence>
<keyword evidence="1" id="KW-0560">Oxidoreductase</keyword>
<dbReference type="AlphaFoldDB" id="A0A7J3WCB9"/>
<gene>
    <name evidence="3" type="ORF">ENM30_03680</name>
</gene>
<dbReference type="InterPro" id="IPR036661">
    <property type="entry name" value="Luciferase-like_sf"/>
</dbReference>
<reference evidence="3" key="1">
    <citation type="journal article" date="2020" name="mSystems">
        <title>Genome- and Community-Level Interaction Insights into Carbon Utilization and Element Cycling Functions of Hydrothermarchaeota in Hydrothermal Sediment.</title>
        <authorList>
            <person name="Zhou Z."/>
            <person name="Liu Y."/>
            <person name="Xu W."/>
            <person name="Pan J."/>
            <person name="Luo Z.H."/>
            <person name="Li M."/>
        </authorList>
    </citation>
    <scope>NUCLEOTIDE SEQUENCE [LARGE SCALE GENOMIC DNA]</scope>
    <source>
        <strain evidence="3">SpSt-1073</strain>
    </source>
</reference>
<proteinExistence type="predicted"/>
<sequence>MDWAKPVKRLREAVEVISLLLTSASPATYEGEFFSLKKAYLQIRPIQKPRPPIYVGASGSKTRELVGMLADGWLPVAVESPSTLKNHLLDLKNGAEKRGRNITGLDIDVTVYTTVDEDIEKAYQIVGPAVKSMLVQQREVLRELTGLEVPENSSLQRIDPTDKEKLMVFEEMITQFRGAPLRMWPRLDL</sequence>
<dbReference type="GO" id="GO:0016705">
    <property type="term" value="F:oxidoreductase activity, acting on paired donors, with incorporation or reduction of molecular oxygen"/>
    <property type="evidence" value="ECO:0007669"/>
    <property type="project" value="InterPro"/>
</dbReference>
<name>A0A7J3WCB9_CALS0</name>
<evidence type="ECO:0000256" key="1">
    <source>
        <dbReference type="ARBA" id="ARBA00023002"/>
    </source>
</evidence>
<organism evidence="3">
    <name type="scientific">Caldiarchaeum subterraneum</name>
    <dbReference type="NCBI Taxonomy" id="311458"/>
    <lineage>
        <taxon>Archaea</taxon>
        <taxon>Nitrososphaerota</taxon>
        <taxon>Candidatus Caldarchaeales</taxon>
        <taxon>Candidatus Caldarchaeaceae</taxon>
        <taxon>Candidatus Caldarchaeum</taxon>
    </lineage>
</organism>
<dbReference type="InterPro" id="IPR011251">
    <property type="entry name" value="Luciferase-like_dom"/>
</dbReference>